<sequence length="39" mass="4593">MTAAIKLLSEQLINNKIYGFRFCGNRFIRSFMQIRGIIK</sequence>
<proteinExistence type="predicted"/>
<evidence type="ECO:0000313" key="2">
    <source>
        <dbReference type="Proteomes" id="UP000002217"/>
    </source>
</evidence>
<name>C8W4H4_DESAS</name>
<accession>C8W4H4</accession>
<dbReference type="EMBL" id="CP001720">
    <property type="protein sequence ID" value="ACV63860.1"/>
    <property type="molecule type" value="Genomic_DNA"/>
</dbReference>
<evidence type="ECO:0000313" key="1">
    <source>
        <dbReference type="EMBL" id="ACV63860.1"/>
    </source>
</evidence>
<dbReference type="STRING" id="485916.Dtox_3108"/>
<dbReference type="KEGG" id="dae:Dtox_3108"/>
<protein>
    <submittedName>
        <fullName evidence="1">Uncharacterized protein</fullName>
    </submittedName>
</protein>
<gene>
    <name evidence="1" type="ordered locus">Dtox_3108</name>
</gene>
<dbReference type="AlphaFoldDB" id="C8W4H4"/>
<dbReference type="HOGENOM" id="CLU_3308457_0_0_9"/>
<keyword evidence="2" id="KW-1185">Reference proteome</keyword>
<dbReference type="Proteomes" id="UP000002217">
    <property type="component" value="Chromosome"/>
</dbReference>
<reference evidence="1 2" key="1">
    <citation type="journal article" date="2009" name="Stand. Genomic Sci.">
        <title>Complete genome sequence of Desulfotomaculum acetoxidans type strain (5575).</title>
        <authorList>
            <person name="Spring S."/>
            <person name="Lapidus A."/>
            <person name="Schroder M."/>
            <person name="Gleim D."/>
            <person name="Sims D."/>
            <person name="Meincke L."/>
            <person name="Glavina Del Rio T."/>
            <person name="Tice H."/>
            <person name="Copeland A."/>
            <person name="Cheng J.F."/>
            <person name="Lucas S."/>
            <person name="Chen F."/>
            <person name="Nolan M."/>
            <person name="Bruce D."/>
            <person name="Goodwin L."/>
            <person name="Pitluck S."/>
            <person name="Ivanova N."/>
            <person name="Mavromatis K."/>
            <person name="Mikhailova N."/>
            <person name="Pati A."/>
            <person name="Chen A."/>
            <person name="Palaniappan K."/>
            <person name="Land M."/>
            <person name="Hauser L."/>
            <person name="Chang Y.J."/>
            <person name="Jeffries C.D."/>
            <person name="Chain P."/>
            <person name="Saunders E."/>
            <person name="Brettin T."/>
            <person name="Detter J.C."/>
            <person name="Goker M."/>
            <person name="Bristow J."/>
            <person name="Eisen J.A."/>
            <person name="Markowitz V."/>
            <person name="Hugenholtz P."/>
            <person name="Kyrpides N.C."/>
            <person name="Klenk H.P."/>
            <person name="Han C."/>
        </authorList>
    </citation>
    <scope>NUCLEOTIDE SEQUENCE [LARGE SCALE GENOMIC DNA]</scope>
    <source>
        <strain evidence="2">ATCC 49208 / DSM 771 / VKM B-1644</strain>
    </source>
</reference>
<organism evidence="1 2">
    <name type="scientific">Desulfofarcimen acetoxidans (strain ATCC 49208 / DSM 771 / KCTC 5769 / VKM B-1644 / 5575)</name>
    <name type="common">Desulfotomaculum acetoxidans</name>
    <dbReference type="NCBI Taxonomy" id="485916"/>
    <lineage>
        <taxon>Bacteria</taxon>
        <taxon>Bacillati</taxon>
        <taxon>Bacillota</taxon>
        <taxon>Clostridia</taxon>
        <taxon>Eubacteriales</taxon>
        <taxon>Peptococcaceae</taxon>
        <taxon>Desulfofarcimen</taxon>
    </lineage>
</organism>